<protein>
    <recommendedName>
        <fullName evidence="3">PilZ domain-containing protein</fullName>
    </recommendedName>
</protein>
<reference evidence="1 2" key="1">
    <citation type="submission" date="2020-02" db="EMBL/GenBank/DDBJ databases">
        <title>Broccoli isolated Pseudomonas sp.</title>
        <authorList>
            <person name="Fujikawa T."/>
            <person name="Sawada H."/>
        </authorList>
    </citation>
    <scope>NUCLEOTIDE SEQUENCE [LARGE SCALE GENOMIC DNA]</scope>
    <source>
        <strain evidence="1 2">JCM 32154</strain>
    </source>
</reference>
<dbReference type="EMBL" id="JAAHBT010000065">
    <property type="protein sequence ID" value="NES09655.1"/>
    <property type="molecule type" value="Genomic_DNA"/>
</dbReference>
<evidence type="ECO:0000313" key="2">
    <source>
        <dbReference type="Proteomes" id="UP000471751"/>
    </source>
</evidence>
<gene>
    <name evidence="1" type="ORF">G3O07_07775</name>
</gene>
<comment type="caution">
    <text evidence="1">The sequence shown here is derived from an EMBL/GenBank/DDBJ whole genome shotgun (WGS) entry which is preliminary data.</text>
</comment>
<proteinExistence type="predicted"/>
<evidence type="ECO:0000313" key="1">
    <source>
        <dbReference type="EMBL" id="NES09655.1"/>
    </source>
</evidence>
<accession>A0A6I5RPJ7</accession>
<dbReference type="RefSeq" id="WP_163934452.1">
    <property type="nucleotide sequence ID" value="NZ_BMQU01000014.1"/>
</dbReference>
<dbReference type="AlphaFoldDB" id="A0A6I5RPJ7"/>
<evidence type="ECO:0008006" key="3">
    <source>
        <dbReference type="Google" id="ProtNLM"/>
    </source>
</evidence>
<sequence>MQADALLTQDELDFIQNMQHSPQFDVADATASLLLNSDSKLKNLLTRLIAHEQVTLQAQFENHQMSFPLQLVEDEFHATHLQVGAPSIYEDGPMVRPWRLTLDTPIALEDDMGLSTDLWVREMSFKGVLLEVRQPGEPPARFSLWFNPGNAEAPIALEGTLQRRAADGLAAYRLSQRHPAEIERLREYILQQHRRAHPEVHAA</sequence>
<keyword evidence="2" id="KW-1185">Reference proteome</keyword>
<dbReference type="Proteomes" id="UP000471751">
    <property type="component" value="Unassembled WGS sequence"/>
</dbReference>
<name>A0A6I5RPJ7_9PSED</name>
<organism evidence="1 2">
    <name type="scientific">Pseudomonas laurentiana</name>
    <dbReference type="NCBI Taxonomy" id="2364649"/>
    <lineage>
        <taxon>Bacteria</taxon>
        <taxon>Pseudomonadati</taxon>
        <taxon>Pseudomonadota</taxon>
        <taxon>Gammaproteobacteria</taxon>
        <taxon>Pseudomonadales</taxon>
        <taxon>Pseudomonadaceae</taxon>
        <taxon>Pseudomonas</taxon>
    </lineage>
</organism>